<dbReference type="EMBL" id="JAINUY010000001">
    <property type="protein sequence ID" value="MBZ4033617.1"/>
    <property type="molecule type" value="Genomic_DNA"/>
</dbReference>
<sequence>MTDNSSKKQDELVSNHKKVKSMNKKHLLYGMTQEQYREGLEIHTKCFEPVEKLTLQLICQTPAAS</sequence>
<gene>
    <name evidence="1" type="ORF">K6T82_02495</name>
</gene>
<dbReference type="AlphaFoldDB" id="A0A9X1H7M8"/>
<organism evidence="1 2">
    <name type="scientific">Flavobacterium potami</name>
    <dbReference type="NCBI Taxonomy" id="2872310"/>
    <lineage>
        <taxon>Bacteria</taxon>
        <taxon>Pseudomonadati</taxon>
        <taxon>Bacteroidota</taxon>
        <taxon>Flavobacteriia</taxon>
        <taxon>Flavobacteriales</taxon>
        <taxon>Flavobacteriaceae</taxon>
        <taxon>Flavobacterium</taxon>
    </lineage>
</organism>
<dbReference type="RefSeq" id="WP_223704433.1">
    <property type="nucleotide sequence ID" value="NZ_JAINUY010000001.1"/>
</dbReference>
<evidence type="ECO:0000313" key="1">
    <source>
        <dbReference type="EMBL" id="MBZ4033617.1"/>
    </source>
</evidence>
<evidence type="ECO:0000313" key="2">
    <source>
        <dbReference type="Proteomes" id="UP001139366"/>
    </source>
</evidence>
<reference evidence="1 2" key="1">
    <citation type="journal article" date="2023" name="Antonie Van Leeuwenhoek">
        <title>Flavobacterium potami sp. nov., a multi-metal resistance genes harbouring bacterium isolated from shallow river silt.</title>
        <authorList>
            <person name="Li S."/>
            <person name="Mao S."/>
            <person name="Mu W."/>
            <person name="Guo B."/>
            <person name="Li C."/>
            <person name="Zhu Q."/>
            <person name="Hou X."/>
            <person name="Zhao Y."/>
            <person name="Wei S."/>
            <person name="Liu H."/>
            <person name="Liu A."/>
        </authorList>
    </citation>
    <scope>NUCLEOTIDE SEQUENCE [LARGE SCALE GENOMIC DNA]</scope>
    <source>
        <strain evidence="1 2">17A</strain>
    </source>
</reference>
<proteinExistence type="predicted"/>
<accession>A0A9X1H7M8</accession>
<keyword evidence="2" id="KW-1185">Reference proteome</keyword>
<comment type="caution">
    <text evidence="1">The sequence shown here is derived from an EMBL/GenBank/DDBJ whole genome shotgun (WGS) entry which is preliminary data.</text>
</comment>
<dbReference type="Proteomes" id="UP001139366">
    <property type="component" value="Unassembled WGS sequence"/>
</dbReference>
<protein>
    <submittedName>
        <fullName evidence="1">Uncharacterized protein</fullName>
    </submittedName>
</protein>
<name>A0A9X1H7M8_9FLAO</name>